<evidence type="ECO:0000313" key="2">
    <source>
        <dbReference type="Proteomes" id="UP001341840"/>
    </source>
</evidence>
<proteinExistence type="predicted"/>
<dbReference type="Proteomes" id="UP001341840">
    <property type="component" value="Unassembled WGS sequence"/>
</dbReference>
<accession>A0ABU6UBH3</accession>
<gene>
    <name evidence="1" type="ORF">PIB30_026882</name>
</gene>
<comment type="caution">
    <text evidence="1">The sequence shown here is derived from an EMBL/GenBank/DDBJ whole genome shotgun (WGS) entry which is preliminary data.</text>
</comment>
<reference evidence="1 2" key="1">
    <citation type="journal article" date="2023" name="Plants (Basel)">
        <title>Bridging the Gap: Combining Genomics and Transcriptomics Approaches to Understand Stylosanthes scabra, an Orphan Legume from the Brazilian Caatinga.</title>
        <authorList>
            <person name="Ferreira-Neto J.R.C."/>
            <person name="da Silva M.D."/>
            <person name="Binneck E."/>
            <person name="de Melo N.F."/>
            <person name="da Silva R.H."/>
            <person name="de Melo A.L.T.M."/>
            <person name="Pandolfi V."/>
            <person name="Bustamante F.O."/>
            <person name="Brasileiro-Vidal A.C."/>
            <person name="Benko-Iseppon A.M."/>
        </authorList>
    </citation>
    <scope>NUCLEOTIDE SEQUENCE [LARGE SCALE GENOMIC DNA]</scope>
    <source>
        <tissue evidence="1">Leaves</tissue>
    </source>
</reference>
<sequence>MSFLRFALKEAKTMFSWSGRRTEVDDRDVGVVGVLLELVRTAGSTRFVVGEVLVVVDGKVGILVVLLERVSKVREAKEVDSGAEFREVPIIELGLKYGFDIGVFNFLRIV</sequence>
<dbReference type="EMBL" id="JASCZI010120931">
    <property type="protein sequence ID" value="MED6157805.1"/>
    <property type="molecule type" value="Genomic_DNA"/>
</dbReference>
<protein>
    <submittedName>
        <fullName evidence="1">Uncharacterized protein</fullName>
    </submittedName>
</protein>
<evidence type="ECO:0000313" key="1">
    <source>
        <dbReference type="EMBL" id="MED6157805.1"/>
    </source>
</evidence>
<keyword evidence="2" id="KW-1185">Reference proteome</keyword>
<name>A0ABU6UBH3_9FABA</name>
<organism evidence="1 2">
    <name type="scientific">Stylosanthes scabra</name>
    <dbReference type="NCBI Taxonomy" id="79078"/>
    <lineage>
        <taxon>Eukaryota</taxon>
        <taxon>Viridiplantae</taxon>
        <taxon>Streptophyta</taxon>
        <taxon>Embryophyta</taxon>
        <taxon>Tracheophyta</taxon>
        <taxon>Spermatophyta</taxon>
        <taxon>Magnoliopsida</taxon>
        <taxon>eudicotyledons</taxon>
        <taxon>Gunneridae</taxon>
        <taxon>Pentapetalae</taxon>
        <taxon>rosids</taxon>
        <taxon>fabids</taxon>
        <taxon>Fabales</taxon>
        <taxon>Fabaceae</taxon>
        <taxon>Papilionoideae</taxon>
        <taxon>50 kb inversion clade</taxon>
        <taxon>dalbergioids sensu lato</taxon>
        <taxon>Dalbergieae</taxon>
        <taxon>Pterocarpus clade</taxon>
        <taxon>Stylosanthes</taxon>
    </lineage>
</organism>